<organism evidence="1 2">
    <name type="scientific">Dreissena polymorpha</name>
    <name type="common">Zebra mussel</name>
    <name type="synonym">Mytilus polymorpha</name>
    <dbReference type="NCBI Taxonomy" id="45954"/>
    <lineage>
        <taxon>Eukaryota</taxon>
        <taxon>Metazoa</taxon>
        <taxon>Spiralia</taxon>
        <taxon>Lophotrochozoa</taxon>
        <taxon>Mollusca</taxon>
        <taxon>Bivalvia</taxon>
        <taxon>Autobranchia</taxon>
        <taxon>Heteroconchia</taxon>
        <taxon>Euheterodonta</taxon>
        <taxon>Imparidentia</taxon>
        <taxon>Neoheterodontei</taxon>
        <taxon>Myida</taxon>
        <taxon>Dreissenoidea</taxon>
        <taxon>Dreissenidae</taxon>
        <taxon>Dreissena</taxon>
    </lineage>
</organism>
<comment type="caution">
    <text evidence="1">The sequence shown here is derived from an EMBL/GenBank/DDBJ whole genome shotgun (WGS) entry which is preliminary data.</text>
</comment>
<dbReference type="Proteomes" id="UP000828390">
    <property type="component" value="Unassembled WGS sequence"/>
</dbReference>
<dbReference type="EMBL" id="JAIWYP010000040">
    <property type="protein sequence ID" value="KAH3691270.1"/>
    <property type="molecule type" value="Genomic_DNA"/>
</dbReference>
<name>A0A9D4B6P1_DREPO</name>
<protein>
    <submittedName>
        <fullName evidence="1">Uncharacterized protein</fullName>
    </submittedName>
</protein>
<reference evidence="1" key="2">
    <citation type="submission" date="2020-11" db="EMBL/GenBank/DDBJ databases">
        <authorList>
            <person name="McCartney M.A."/>
            <person name="Auch B."/>
            <person name="Kono T."/>
            <person name="Mallez S."/>
            <person name="Becker A."/>
            <person name="Gohl D.M."/>
            <person name="Silverstein K.A.T."/>
            <person name="Koren S."/>
            <person name="Bechman K.B."/>
            <person name="Herman A."/>
            <person name="Abrahante J.E."/>
            <person name="Garbe J."/>
        </authorList>
    </citation>
    <scope>NUCLEOTIDE SEQUENCE</scope>
    <source>
        <strain evidence="1">Duluth1</strain>
        <tissue evidence="1">Whole animal</tissue>
    </source>
</reference>
<dbReference type="AlphaFoldDB" id="A0A9D4B6P1"/>
<keyword evidence="2" id="KW-1185">Reference proteome</keyword>
<gene>
    <name evidence="1" type="ORF">DPMN_192019</name>
</gene>
<proteinExistence type="predicted"/>
<evidence type="ECO:0000313" key="1">
    <source>
        <dbReference type="EMBL" id="KAH3691270.1"/>
    </source>
</evidence>
<evidence type="ECO:0000313" key="2">
    <source>
        <dbReference type="Proteomes" id="UP000828390"/>
    </source>
</evidence>
<accession>A0A9D4B6P1</accession>
<reference evidence="1" key="1">
    <citation type="journal article" date="2019" name="bioRxiv">
        <title>The Genome of the Zebra Mussel, Dreissena polymorpha: A Resource for Invasive Species Research.</title>
        <authorList>
            <person name="McCartney M.A."/>
            <person name="Auch B."/>
            <person name="Kono T."/>
            <person name="Mallez S."/>
            <person name="Zhang Y."/>
            <person name="Obille A."/>
            <person name="Becker A."/>
            <person name="Abrahante J.E."/>
            <person name="Garbe J."/>
            <person name="Badalamenti J.P."/>
            <person name="Herman A."/>
            <person name="Mangelson H."/>
            <person name="Liachko I."/>
            <person name="Sullivan S."/>
            <person name="Sone E.D."/>
            <person name="Koren S."/>
            <person name="Silverstein K.A.T."/>
            <person name="Beckman K.B."/>
            <person name="Gohl D.M."/>
        </authorList>
    </citation>
    <scope>NUCLEOTIDE SEQUENCE</scope>
    <source>
        <strain evidence="1">Duluth1</strain>
        <tissue evidence="1">Whole animal</tissue>
    </source>
</reference>
<sequence length="123" mass="14048">MCMSFLRIHVYPVLALILVHRITLACQIHAARMNCVSMASRNIPALSDHRKHILTQLLICALLHAVTAVSAKVEHVYADLDFQETIVRMFLSEVLLTYNAKCNLWIQLHDPVVELFATQNIRK</sequence>